<feature type="region of interest" description="Disordered" evidence="1">
    <location>
        <begin position="33"/>
        <end position="54"/>
    </location>
</feature>
<dbReference type="AlphaFoldDB" id="A0A1D9QES8"/>
<dbReference type="VEuPathDB" id="FungiDB:sscle_11g082150"/>
<proteinExistence type="predicted"/>
<gene>
    <name evidence="2" type="ORF">sscle_11g082150</name>
</gene>
<dbReference type="Pfam" id="PF10906">
    <property type="entry name" value="Mrx7"/>
    <property type="match status" value="1"/>
</dbReference>
<name>A0A1D9QES8_SCLS1</name>
<protein>
    <submittedName>
        <fullName evidence="2">Uncharacterized protein</fullName>
    </submittedName>
</protein>
<dbReference type="RefSeq" id="XP_001591319.1">
    <property type="nucleotide sequence ID" value="XM_001591269.1"/>
</dbReference>
<dbReference type="OrthoDB" id="4138121at2759"/>
<reference evidence="3" key="1">
    <citation type="journal article" date="2017" name="Genome Biol. Evol.">
        <title>The complete genome sequence of the phytopathogenic fungus Sclerotinia sclerotiorum reveals insights into the genome architecture of broad host range pathogens.</title>
        <authorList>
            <person name="Derbyshire M."/>
            <person name="Denton-Giles M."/>
            <person name="Hegedus D."/>
            <person name="Seifbarghy S."/>
            <person name="Rollins J."/>
            <person name="van Kan J."/>
            <person name="Seidl M.F."/>
            <person name="Faino L."/>
            <person name="Mbengue M."/>
            <person name="Navaud O."/>
            <person name="Raffaele S."/>
            <person name="Hammond-Kosack K."/>
            <person name="Heard S."/>
            <person name="Oliver R."/>
        </authorList>
    </citation>
    <scope>NUCLEOTIDE SEQUENCE [LARGE SCALE GENOMIC DNA]</scope>
    <source>
        <strain evidence="3">ATCC 18683 / 1980 / Ss-1</strain>
    </source>
</reference>
<evidence type="ECO:0000313" key="3">
    <source>
        <dbReference type="Proteomes" id="UP000177798"/>
    </source>
</evidence>
<evidence type="ECO:0000313" key="2">
    <source>
        <dbReference type="EMBL" id="APA13445.1"/>
    </source>
</evidence>
<dbReference type="KEGG" id="ssl:SS1G_07945"/>
<sequence>MPLWLAAFEAWAVARLLRSPTFHSAVRNIHKRVHEARHGKDPSEMGGTNIDDPEKSSRFFKYFKDELKEQFWGRPPPRK</sequence>
<dbReference type="Proteomes" id="UP000177798">
    <property type="component" value="Chromosome 11"/>
</dbReference>
<evidence type="ECO:0000256" key="1">
    <source>
        <dbReference type="SAM" id="MobiDB-lite"/>
    </source>
</evidence>
<dbReference type="OMA" id="RVHQKVQ"/>
<dbReference type="InterPro" id="IPR020301">
    <property type="entry name" value="Mrx7"/>
</dbReference>
<accession>A0A1D9QES8</accession>
<organism evidence="2 3">
    <name type="scientific">Sclerotinia sclerotiorum (strain ATCC 18683 / 1980 / Ss-1)</name>
    <name type="common">White mold</name>
    <name type="synonym">Whetzelinia sclerotiorum</name>
    <dbReference type="NCBI Taxonomy" id="665079"/>
    <lineage>
        <taxon>Eukaryota</taxon>
        <taxon>Fungi</taxon>
        <taxon>Dikarya</taxon>
        <taxon>Ascomycota</taxon>
        <taxon>Pezizomycotina</taxon>
        <taxon>Leotiomycetes</taxon>
        <taxon>Helotiales</taxon>
        <taxon>Sclerotiniaceae</taxon>
        <taxon>Sclerotinia</taxon>
    </lineage>
</organism>
<dbReference type="EMBL" id="CP017824">
    <property type="protein sequence ID" value="APA13445.1"/>
    <property type="molecule type" value="Genomic_DNA"/>
</dbReference>